<keyword evidence="2 4" id="KW-0378">Hydrolase</keyword>
<dbReference type="PANTHER" id="PTHR40079">
    <property type="entry name" value="MANNAN ENDO-1,4-BETA-MANNOSIDASE E-RELATED"/>
    <property type="match status" value="1"/>
</dbReference>
<dbReference type="AlphaFoldDB" id="A0A0L0H8I8"/>
<gene>
    <name evidence="7" type="ORF">SPPG_07621</name>
</gene>
<evidence type="ECO:0000256" key="5">
    <source>
        <dbReference type="SAM" id="SignalP"/>
    </source>
</evidence>
<evidence type="ECO:0000256" key="1">
    <source>
        <dbReference type="ARBA" id="ARBA00007754"/>
    </source>
</evidence>
<dbReference type="EMBL" id="KQ257465">
    <property type="protein sequence ID" value="KNC97234.1"/>
    <property type="molecule type" value="Genomic_DNA"/>
</dbReference>
<protein>
    <recommendedName>
        <fullName evidence="6">GH26 domain-containing protein</fullName>
    </recommendedName>
</protein>
<dbReference type="SUPFAM" id="SSF51445">
    <property type="entry name" value="(Trans)glycosidases"/>
    <property type="match status" value="1"/>
</dbReference>
<dbReference type="RefSeq" id="XP_016605274.1">
    <property type="nucleotide sequence ID" value="XM_016755786.1"/>
</dbReference>
<dbReference type="STRING" id="645134.A0A0L0H8I8"/>
<evidence type="ECO:0000313" key="7">
    <source>
        <dbReference type="EMBL" id="KNC97234.1"/>
    </source>
</evidence>
<accession>A0A0L0H8I8</accession>
<dbReference type="PANTHER" id="PTHR40079:SF4">
    <property type="entry name" value="GH26 DOMAIN-CONTAINING PROTEIN-RELATED"/>
    <property type="match status" value="1"/>
</dbReference>
<evidence type="ECO:0000259" key="6">
    <source>
        <dbReference type="PROSITE" id="PS51764"/>
    </source>
</evidence>
<dbReference type="OMA" id="WITLYNT"/>
<dbReference type="InterPro" id="IPR000805">
    <property type="entry name" value="Glyco_hydro_26"/>
</dbReference>
<dbReference type="GeneID" id="27690827"/>
<dbReference type="OrthoDB" id="428177at2759"/>
<keyword evidence="5" id="KW-0732">Signal</keyword>
<dbReference type="Proteomes" id="UP000053201">
    <property type="component" value="Unassembled WGS sequence"/>
</dbReference>
<feature type="chain" id="PRO_5005539912" description="GH26 domain-containing protein" evidence="5">
    <location>
        <begin position="24"/>
        <end position="422"/>
    </location>
</feature>
<comment type="similarity">
    <text evidence="1 4">Belongs to the glycosyl hydrolase 26 family.</text>
</comment>
<proteinExistence type="inferred from homology"/>
<feature type="active site" description="Proton donor" evidence="4">
    <location>
        <position position="131"/>
    </location>
</feature>
<dbReference type="eggNOG" id="ENOG502RQ70">
    <property type="taxonomic scope" value="Eukaryota"/>
</dbReference>
<dbReference type="InterPro" id="IPR022790">
    <property type="entry name" value="GH26_dom"/>
</dbReference>
<feature type="active site" description="Nucleophile" evidence="4">
    <location>
        <position position="282"/>
    </location>
</feature>
<evidence type="ECO:0000313" key="8">
    <source>
        <dbReference type="Proteomes" id="UP000053201"/>
    </source>
</evidence>
<keyword evidence="8" id="KW-1185">Reference proteome</keyword>
<keyword evidence="3 4" id="KW-0326">Glycosidase</keyword>
<dbReference type="InterPro" id="IPR017853">
    <property type="entry name" value="GH"/>
</dbReference>
<evidence type="ECO:0000256" key="2">
    <source>
        <dbReference type="ARBA" id="ARBA00022801"/>
    </source>
</evidence>
<dbReference type="GO" id="GO:0016985">
    <property type="term" value="F:mannan endo-1,4-beta-mannosidase activity"/>
    <property type="evidence" value="ECO:0007669"/>
    <property type="project" value="InterPro"/>
</dbReference>
<evidence type="ECO:0000256" key="4">
    <source>
        <dbReference type="PROSITE-ProRule" id="PRU01100"/>
    </source>
</evidence>
<dbReference type="PROSITE" id="PS51764">
    <property type="entry name" value="GH26"/>
    <property type="match status" value="1"/>
</dbReference>
<dbReference type="VEuPathDB" id="FungiDB:SPPG_07621"/>
<evidence type="ECO:0000256" key="3">
    <source>
        <dbReference type="ARBA" id="ARBA00023295"/>
    </source>
</evidence>
<dbReference type="Gene3D" id="3.20.20.80">
    <property type="entry name" value="Glycosidases"/>
    <property type="match status" value="1"/>
</dbReference>
<feature type="domain" description="GH26" evidence="6">
    <location>
        <begin position="15"/>
        <end position="365"/>
    </location>
</feature>
<dbReference type="InParanoid" id="A0A0L0H8I8"/>
<reference evidence="7 8" key="1">
    <citation type="submission" date="2009-08" db="EMBL/GenBank/DDBJ databases">
        <title>The Genome Sequence of Spizellomyces punctatus strain DAOM BR117.</title>
        <authorList>
            <consortium name="The Broad Institute Genome Sequencing Platform"/>
            <person name="Russ C."/>
            <person name="Cuomo C."/>
            <person name="Shea T."/>
            <person name="Young S.K."/>
            <person name="Zeng Q."/>
            <person name="Koehrsen M."/>
            <person name="Haas B."/>
            <person name="Borodovsky M."/>
            <person name="Guigo R."/>
            <person name="Alvarado L."/>
            <person name="Berlin A."/>
            <person name="Bochicchio J."/>
            <person name="Borenstein D."/>
            <person name="Chapman S."/>
            <person name="Chen Z."/>
            <person name="Engels R."/>
            <person name="Freedman E."/>
            <person name="Gellesch M."/>
            <person name="Goldberg J."/>
            <person name="Griggs A."/>
            <person name="Gujja S."/>
            <person name="Heiman D."/>
            <person name="Hepburn T."/>
            <person name="Howarth C."/>
            <person name="Jen D."/>
            <person name="Larson L."/>
            <person name="Lewis B."/>
            <person name="Mehta T."/>
            <person name="Park D."/>
            <person name="Pearson M."/>
            <person name="Roberts A."/>
            <person name="Saif S."/>
            <person name="Shenoy N."/>
            <person name="Sisk P."/>
            <person name="Stolte C."/>
            <person name="Sykes S."/>
            <person name="Thomson T."/>
            <person name="Walk T."/>
            <person name="White J."/>
            <person name="Yandava C."/>
            <person name="Burger G."/>
            <person name="Gray M.W."/>
            <person name="Holland P.W.H."/>
            <person name="King N."/>
            <person name="Lang F.B.F."/>
            <person name="Roger A.J."/>
            <person name="Ruiz-Trillo I."/>
            <person name="Lander E."/>
            <person name="Nusbaum C."/>
        </authorList>
    </citation>
    <scope>NUCLEOTIDE SEQUENCE [LARGE SCALE GENOMIC DNA]</scope>
    <source>
        <strain evidence="7 8">DAOM BR117</strain>
    </source>
</reference>
<feature type="signal peptide" evidence="5">
    <location>
        <begin position="1"/>
        <end position="23"/>
    </location>
</feature>
<sequence length="422" mass="46561">MFTAKLLSSTLAVLLCASSVVRSQAPLEPDRVMLGAWLDTLPGRDTPKQFGERLGHNAALIHMAEDLPLKTPHLPPVRLLDDANTNAILYLSVYPTVIPEQLKDGDIDAFVAQIATFARSGRGVFIRLAPEMNGSWQPYAQRPIAYAAMWKRIVTAIRANSDTTGRVAFIWAPNMQLGYPYEGGVYSMNATVSAAETQALDTNKNGRLDTLDDPYTPYYPGNEYVDWVGLSTYWFGADYPYLTNDVPPSGSILKLIHGTGPGAMDFYQLFAERNQKPFFITESGAAFHQYRIQSPANPVNTGAVAPGPGALAIKQAWWRQYLTNTTFLDAHPRLKAICLFEYQKPEEITFRDFQITNDSSILAAFKADFEKPEVQSRYLFATVPEKKIVTDPDAKNSGFASVIPTTLGALMASALAAWAVVF</sequence>
<dbReference type="GO" id="GO:0006080">
    <property type="term" value="P:substituted mannan metabolic process"/>
    <property type="evidence" value="ECO:0007669"/>
    <property type="project" value="InterPro"/>
</dbReference>
<name>A0A0L0H8I8_SPIPD</name>
<organism evidence="7 8">
    <name type="scientific">Spizellomyces punctatus (strain DAOM BR117)</name>
    <dbReference type="NCBI Taxonomy" id="645134"/>
    <lineage>
        <taxon>Eukaryota</taxon>
        <taxon>Fungi</taxon>
        <taxon>Fungi incertae sedis</taxon>
        <taxon>Chytridiomycota</taxon>
        <taxon>Chytridiomycota incertae sedis</taxon>
        <taxon>Chytridiomycetes</taxon>
        <taxon>Spizellomycetales</taxon>
        <taxon>Spizellomycetaceae</taxon>
        <taxon>Spizellomyces</taxon>
    </lineage>
</organism>